<keyword evidence="6" id="KW-1185">Reference proteome</keyword>
<dbReference type="InterPro" id="IPR020449">
    <property type="entry name" value="Tscrpt_reg_AraC-type_HTH"/>
</dbReference>
<feature type="domain" description="HTH araC/xylS-type" evidence="4">
    <location>
        <begin position="170"/>
        <end position="268"/>
    </location>
</feature>
<dbReference type="EMBL" id="JBHULG010000007">
    <property type="protein sequence ID" value="MFD2545874.1"/>
    <property type="molecule type" value="Genomic_DNA"/>
</dbReference>
<accession>A0ABW5KCH8</accession>
<keyword evidence="2" id="KW-0238">DNA-binding</keyword>
<evidence type="ECO:0000256" key="1">
    <source>
        <dbReference type="ARBA" id="ARBA00023015"/>
    </source>
</evidence>
<keyword evidence="3" id="KW-0804">Transcription</keyword>
<gene>
    <name evidence="5" type="ORF">ACFSO8_10440</name>
</gene>
<dbReference type="InterPro" id="IPR018060">
    <property type="entry name" value="HTH_AraC"/>
</dbReference>
<evidence type="ECO:0000256" key="2">
    <source>
        <dbReference type="ARBA" id="ARBA00023125"/>
    </source>
</evidence>
<dbReference type="SUPFAM" id="SSF46689">
    <property type="entry name" value="Homeodomain-like"/>
    <property type="match status" value="1"/>
</dbReference>
<dbReference type="PANTHER" id="PTHR43280:SF32">
    <property type="entry name" value="TRANSCRIPTIONAL REGULATORY PROTEIN"/>
    <property type="match status" value="1"/>
</dbReference>
<dbReference type="PRINTS" id="PR00032">
    <property type="entry name" value="HTHARAC"/>
</dbReference>
<evidence type="ECO:0000313" key="5">
    <source>
        <dbReference type="EMBL" id="MFD2545874.1"/>
    </source>
</evidence>
<dbReference type="SMART" id="SM00342">
    <property type="entry name" value="HTH_ARAC"/>
    <property type="match status" value="1"/>
</dbReference>
<dbReference type="Proteomes" id="UP001597394">
    <property type="component" value="Unassembled WGS sequence"/>
</dbReference>
<dbReference type="Pfam" id="PF12833">
    <property type="entry name" value="HTH_18"/>
    <property type="match status" value="1"/>
</dbReference>
<organism evidence="5 6">
    <name type="scientific">Kaistella montana</name>
    <dbReference type="NCBI Taxonomy" id="1849733"/>
    <lineage>
        <taxon>Bacteria</taxon>
        <taxon>Pseudomonadati</taxon>
        <taxon>Bacteroidota</taxon>
        <taxon>Flavobacteriia</taxon>
        <taxon>Flavobacteriales</taxon>
        <taxon>Weeksellaceae</taxon>
        <taxon>Chryseobacterium group</taxon>
        <taxon>Kaistella</taxon>
    </lineage>
</organism>
<protein>
    <submittedName>
        <fullName evidence="5">Helix-turn-helix domain-containing protein</fullName>
    </submittedName>
</protein>
<dbReference type="PANTHER" id="PTHR43280">
    <property type="entry name" value="ARAC-FAMILY TRANSCRIPTIONAL REGULATOR"/>
    <property type="match status" value="1"/>
</dbReference>
<evidence type="ECO:0000313" key="6">
    <source>
        <dbReference type="Proteomes" id="UP001597394"/>
    </source>
</evidence>
<dbReference type="Gene3D" id="1.10.10.60">
    <property type="entry name" value="Homeodomain-like"/>
    <property type="match status" value="1"/>
</dbReference>
<name>A0ABW5KCH8_9FLAO</name>
<keyword evidence="1" id="KW-0805">Transcription regulation</keyword>
<sequence length="286" mass="33644">MKKYRDWGVSYLKDLEICDDTVSFPSFSILYTATDHTHILIFDNEIHIEPESFYFIPSNSPIQVIGKPKNAVIVWFTIDFFVDHLEFLKYLKTEIFSKNPLGIKIKNTFLEQRYIIRHYYLPTQKEGINKLFSRNILRNLLEFVLIRTLLELNPKMEGYRKDSYEKEVANDLVFILDEEATFKFNVEYYADKLNITKRTLDNAIKSIYGCTTKRFINAKAIQRAKKLLQGTDVPIKNISIDIGFSEESNFSNFFKKHTGTSPRKYREQSLLRNSDLKTTKITEPIK</sequence>
<evidence type="ECO:0000259" key="4">
    <source>
        <dbReference type="PROSITE" id="PS01124"/>
    </source>
</evidence>
<dbReference type="RefSeq" id="WP_255930530.1">
    <property type="nucleotide sequence ID" value="NZ_JANFQP010000003.1"/>
</dbReference>
<dbReference type="PROSITE" id="PS01124">
    <property type="entry name" value="HTH_ARAC_FAMILY_2"/>
    <property type="match status" value="1"/>
</dbReference>
<dbReference type="InterPro" id="IPR009057">
    <property type="entry name" value="Homeodomain-like_sf"/>
</dbReference>
<comment type="caution">
    <text evidence="5">The sequence shown here is derived from an EMBL/GenBank/DDBJ whole genome shotgun (WGS) entry which is preliminary data.</text>
</comment>
<evidence type="ECO:0000256" key="3">
    <source>
        <dbReference type="ARBA" id="ARBA00023163"/>
    </source>
</evidence>
<proteinExistence type="predicted"/>
<reference evidence="6" key="1">
    <citation type="journal article" date="2019" name="Int. J. Syst. Evol. Microbiol.">
        <title>The Global Catalogue of Microorganisms (GCM) 10K type strain sequencing project: providing services to taxonomists for standard genome sequencing and annotation.</title>
        <authorList>
            <consortium name="The Broad Institute Genomics Platform"/>
            <consortium name="The Broad Institute Genome Sequencing Center for Infectious Disease"/>
            <person name="Wu L."/>
            <person name="Ma J."/>
        </authorList>
    </citation>
    <scope>NUCLEOTIDE SEQUENCE [LARGE SCALE GENOMIC DNA]</scope>
    <source>
        <strain evidence="6">KCTC 52204</strain>
    </source>
</reference>